<feature type="domain" description="SCP" evidence="2">
    <location>
        <begin position="84"/>
        <end position="177"/>
    </location>
</feature>
<organism evidence="3 4">
    <name type="scientific">Cellulomonas shaoxiangyii</name>
    <dbReference type="NCBI Taxonomy" id="2566013"/>
    <lineage>
        <taxon>Bacteria</taxon>
        <taxon>Bacillati</taxon>
        <taxon>Actinomycetota</taxon>
        <taxon>Actinomycetes</taxon>
        <taxon>Micrococcales</taxon>
        <taxon>Cellulomonadaceae</taxon>
        <taxon>Cellulomonas</taxon>
    </lineage>
</organism>
<name>A0A4P7SPA9_9CELL</name>
<keyword evidence="1" id="KW-1133">Transmembrane helix</keyword>
<proteinExistence type="predicted"/>
<evidence type="ECO:0000256" key="1">
    <source>
        <dbReference type="SAM" id="Phobius"/>
    </source>
</evidence>
<dbReference type="InterPro" id="IPR035940">
    <property type="entry name" value="CAP_sf"/>
</dbReference>
<dbReference type="OrthoDB" id="68195at2"/>
<reference evidence="3 4" key="1">
    <citation type="submission" date="2019-04" db="EMBL/GenBank/DDBJ databases">
        <title>Isolation and identification of Cellulomonas shaoxiangyii sp. Nov. isolated from feces of the Tibetan antelopes (Pantholops hodgsonii) in the Qinghai-Tibet plateau of China.</title>
        <authorList>
            <person name="Tian Z."/>
        </authorList>
    </citation>
    <scope>NUCLEOTIDE SEQUENCE [LARGE SCALE GENOMIC DNA]</scope>
    <source>
        <strain evidence="3 4">Z28</strain>
    </source>
</reference>
<sequence length="186" mass="18259">MPHDDPSPAAARRAPLPGTAVLLFALAAVLLVVAVVVTLGTSRGDGAPVPAGEPSTPAVLDLAGVDPADYARELLAAATAERVAAGLPAWGDAPCAADAAGARAAALVGQALEHAPLTDVLAACAPRSTAAENLSRAAADPVDVAAAWMASPGHRANVVDPGLEQAVTACTRDGDAMVCTLVLVGP</sequence>
<dbReference type="Gene3D" id="3.40.33.10">
    <property type="entry name" value="CAP"/>
    <property type="match status" value="1"/>
</dbReference>
<keyword evidence="1" id="KW-0472">Membrane</keyword>
<gene>
    <name evidence="3" type="ORF">E5225_14195</name>
</gene>
<feature type="transmembrane region" description="Helical" evidence="1">
    <location>
        <begin position="20"/>
        <end position="39"/>
    </location>
</feature>
<evidence type="ECO:0000259" key="2">
    <source>
        <dbReference type="Pfam" id="PF00188"/>
    </source>
</evidence>
<dbReference type="AlphaFoldDB" id="A0A4P7SPA9"/>
<dbReference type="Proteomes" id="UP000296469">
    <property type="component" value="Chromosome"/>
</dbReference>
<keyword evidence="1" id="KW-0812">Transmembrane</keyword>
<dbReference type="KEGG" id="celz:E5225_14195"/>
<protein>
    <recommendedName>
        <fullName evidence="2">SCP domain-containing protein</fullName>
    </recommendedName>
</protein>
<dbReference type="InterPro" id="IPR014044">
    <property type="entry name" value="CAP_dom"/>
</dbReference>
<accession>A0A4P7SPA9</accession>
<evidence type="ECO:0000313" key="3">
    <source>
        <dbReference type="EMBL" id="QCB94533.1"/>
    </source>
</evidence>
<evidence type="ECO:0000313" key="4">
    <source>
        <dbReference type="Proteomes" id="UP000296469"/>
    </source>
</evidence>
<dbReference type="EMBL" id="CP039291">
    <property type="protein sequence ID" value="QCB94533.1"/>
    <property type="molecule type" value="Genomic_DNA"/>
</dbReference>
<dbReference type="RefSeq" id="WP_135974258.1">
    <property type="nucleotide sequence ID" value="NZ_CP039291.1"/>
</dbReference>
<keyword evidence="4" id="KW-1185">Reference proteome</keyword>
<dbReference type="Pfam" id="PF00188">
    <property type="entry name" value="CAP"/>
    <property type="match status" value="1"/>
</dbReference>